<dbReference type="OrthoDB" id="5298194at2"/>
<dbReference type="PANTHER" id="PTHR13369">
    <property type="match status" value="1"/>
</dbReference>
<sequence>MQNQFKSLDQFLTQQQPYWRFEAFFSCLDTLLPWTQTNPQLCDWLESLSPQQIECYKQDNASLIADLTPYLSCLEQVEQWTGLAFLEKQGLTLARGVDNGVPGRKLEQIVSMGEAALRDHHGTEWLEWCSGKGFLGRILASQTQHKVTSFEFQQMLCDSGQLEADKQSLPMEFVQGDAFSAEAENVFNQQQHAVALHACGDLHVSLLNHATTKQLPAITFSPCCYHLVEGDVYQALSATGRASQLELTKAELRIPLQETVTGGERVKRHRIEEMSYRLGFDLLLRTELGFDAYQPVPSIKKSLLADGFKVFCQWACEQKNLQLPEADFDHYHQLGLQRYWQMERISLVQQPFRRCLEMWLVLDKALFLAENGYQVEISQFCSRAMTPRNILIHAVKV</sequence>
<dbReference type="InterPro" id="IPR025714">
    <property type="entry name" value="Methyltranfer_dom"/>
</dbReference>
<dbReference type="EMBL" id="AEVS01000104">
    <property type="protein sequence ID" value="EGA63873.1"/>
    <property type="molecule type" value="Genomic_DNA"/>
</dbReference>
<dbReference type="PANTHER" id="PTHR13369:SF0">
    <property type="entry name" value="GLUTATHIONE S-TRANSFERASE C-TERMINAL DOMAIN-CONTAINING PROTEIN"/>
    <property type="match status" value="1"/>
</dbReference>
<dbReference type="RefSeq" id="WP_006881257.1">
    <property type="nucleotide sequence ID" value="NZ_AEVS01000104.1"/>
</dbReference>
<dbReference type="eggNOG" id="ENOG502Z7Q4">
    <property type="taxonomic scope" value="Bacteria"/>
</dbReference>
<evidence type="ECO:0000313" key="3">
    <source>
        <dbReference type="Proteomes" id="UP000004371"/>
    </source>
</evidence>
<dbReference type="AlphaFoldDB" id="E8LZI8"/>
<protein>
    <recommendedName>
        <fullName evidence="1">Methyltransferase domain-containing protein</fullName>
    </recommendedName>
</protein>
<proteinExistence type="predicted"/>
<dbReference type="SUPFAM" id="SSF53335">
    <property type="entry name" value="S-adenosyl-L-methionine-dependent methyltransferases"/>
    <property type="match status" value="1"/>
</dbReference>
<evidence type="ECO:0000259" key="1">
    <source>
        <dbReference type="Pfam" id="PF13679"/>
    </source>
</evidence>
<keyword evidence="3" id="KW-1185">Reference proteome</keyword>
<evidence type="ECO:0000313" key="2">
    <source>
        <dbReference type="EMBL" id="EGA63873.1"/>
    </source>
</evidence>
<dbReference type="Proteomes" id="UP000004371">
    <property type="component" value="Unassembled WGS sequence"/>
</dbReference>
<gene>
    <name evidence="2" type="ORF">VIBR0546_02239</name>
</gene>
<comment type="caution">
    <text evidence="2">The sequence shown here is derived from an EMBL/GenBank/DDBJ whole genome shotgun (WGS) entry which is preliminary data.</text>
</comment>
<reference evidence="2 3" key="1">
    <citation type="journal article" date="2012" name="Int. J. Syst. Evol. Microbiol.">
        <title>Vibrio caribbeanicus sp. nov., isolated from the marine sponge Scleritoderma cyanea.</title>
        <authorList>
            <person name="Hoffmann M."/>
            <person name="Monday S.R."/>
            <person name="Allard M.W."/>
            <person name="Strain E.A."/>
            <person name="Whittaker P."/>
            <person name="Naum M."/>
            <person name="McCarthy P.J."/>
            <person name="Lopez J.V."/>
            <person name="Fischer M."/>
            <person name="Brown E.W."/>
        </authorList>
    </citation>
    <scope>NUCLEOTIDE SEQUENCE [LARGE SCALE GENOMIC DNA]</scope>
    <source>
        <strain evidence="2 3">LMG 20546</strain>
    </source>
</reference>
<name>E8LZI8_9VIBR</name>
<organism evidence="2 3">
    <name type="scientific">Vibrio brasiliensis LMG 20546</name>
    <dbReference type="NCBI Taxonomy" id="945543"/>
    <lineage>
        <taxon>Bacteria</taxon>
        <taxon>Pseudomonadati</taxon>
        <taxon>Pseudomonadota</taxon>
        <taxon>Gammaproteobacteria</taxon>
        <taxon>Vibrionales</taxon>
        <taxon>Vibrionaceae</taxon>
        <taxon>Vibrio</taxon>
        <taxon>Vibrio oreintalis group</taxon>
    </lineage>
</organism>
<dbReference type="Pfam" id="PF13679">
    <property type="entry name" value="Methyltransf_32"/>
    <property type="match status" value="1"/>
</dbReference>
<dbReference type="STRING" id="945543.VIBR0546_02239"/>
<feature type="domain" description="Methyltransferase" evidence="1">
    <location>
        <begin position="112"/>
        <end position="229"/>
    </location>
</feature>
<dbReference type="InterPro" id="IPR029063">
    <property type="entry name" value="SAM-dependent_MTases_sf"/>
</dbReference>
<accession>E8LZI8</accession>